<evidence type="ECO:0000313" key="6">
    <source>
        <dbReference type="Proteomes" id="UP000029839"/>
    </source>
</evidence>
<dbReference type="PANTHER" id="PTHR10668:SF105">
    <property type="entry name" value="DEHYDROGENASE-RELATED"/>
    <property type="match status" value="1"/>
</dbReference>
<dbReference type="PRINTS" id="PR00411">
    <property type="entry name" value="PNDRDTASEI"/>
</dbReference>
<proteinExistence type="predicted"/>
<feature type="domain" description="Amine oxidase" evidence="4">
    <location>
        <begin position="33"/>
        <end position="488"/>
    </location>
</feature>
<evidence type="ECO:0000259" key="4">
    <source>
        <dbReference type="Pfam" id="PF01593"/>
    </source>
</evidence>
<organism evidence="5 6">
    <name type="scientific">Cellulomonas carbonis T26</name>
    <dbReference type="NCBI Taxonomy" id="947969"/>
    <lineage>
        <taxon>Bacteria</taxon>
        <taxon>Bacillati</taxon>
        <taxon>Actinomycetota</taxon>
        <taxon>Actinomycetes</taxon>
        <taxon>Micrococcales</taxon>
        <taxon>Cellulomonadaceae</taxon>
        <taxon>Cellulomonas</taxon>
    </lineage>
</organism>
<dbReference type="AlphaFoldDB" id="A0A0A0BPX0"/>
<name>A0A0A0BPX0_9CELL</name>
<sequence>MVAARGHGRGRQPGGRMTASEVDVVVVGSGPNGLAAAVTLARAGLGVRVLEAQPTAGGGARTVPGLVPGVVHDQCSAVHPMALASPFFRRFDLAARGVELVTPEVSYAQPLPDGRAALALRSLDRTVDELGPDGPAWRALMEPLVEHADAVVGAVLGDHRRLPRDLVTAIRFGLRTLEQGVAPLWGRRFRGEEAPALLTGVASHAITPLPSLPAAGTALLLGTLAHATGWCIPRGGTATITDALVADLRAHGGEVVVDSPVRTRADLPQARAYVFDTTPATVARVLGDRMSPRVRRELLGFRHGNGAAKVDLVLSGPVPWTHPDVGRAGTVHLGGTRAEMVATERAVAAGRHSRHPMVLLSDPSVVDPSRVGPGGVRPLWTYAHVPAGSPRDMTDAVLDELERFAPGVRDLVVAAQCVPASRMEQHNANYVGGDIAAGTITMRRMLVGPRWQLDPYDVGVPGAYLCSAATPPGPGVHGMAGWHVARRVLRDRFGVHHPPDLRPSPARG</sequence>
<evidence type="ECO:0000256" key="2">
    <source>
        <dbReference type="ARBA" id="ARBA00038825"/>
    </source>
</evidence>
<dbReference type="GO" id="GO:0016491">
    <property type="term" value="F:oxidoreductase activity"/>
    <property type="evidence" value="ECO:0007669"/>
    <property type="project" value="InterPro"/>
</dbReference>
<gene>
    <name evidence="5" type="ORF">N868_18465</name>
</gene>
<dbReference type="Pfam" id="PF01593">
    <property type="entry name" value="Amino_oxidase"/>
    <property type="match status" value="1"/>
</dbReference>
<dbReference type="EMBL" id="AXCY01000082">
    <property type="protein sequence ID" value="KGM09687.1"/>
    <property type="molecule type" value="Genomic_DNA"/>
</dbReference>
<reference evidence="5 6" key="2">
    <citation type="journal article" date="2015" name="Stand. Genomic Sci.">
        <title>Draft genome sequence of Cellulomonas carbonis T26(T) and comparative analysis of six Cellulomonas genomes.</title>
        <authorList>
            <person name="Zhuang W."/>
            <person name="Zhang S."/>
            <person name="Xia X."/>
            <person name="Wang G."/>
        </authorList>
    </citation>
    <scope>NUCLEOTIDE SEQUENCE [LARGE SCALE GENOMIC DNA]</scope>
    <source>
        <strain evidence="5 6">T26</strain>
    </source>
</reference>
<keyword evidence="6" id="KW-1185">Reference proteome</keyword>
<dbReference type="InterPro" id="IPR002937">
    <property type="entry name" value="Amino_oxidase"/>
</dbReference>
<dbReference type="PANTHER" id="PTHR10668">
    <property type="entry name" value="PHYTOENE DEHYDROGENASE"/>
    <property type="match status" value="1"/>
</dbReference>
<dbReference type="Proteomes" id="UP000029839">
    <property type="component" value="Unassembled WGS sequence"/>
</dbReference>
<evidence type="ECO:0000256" key="3">
    <source>
        <dbReference type="ARBA" id="ARBA00040298"/>
    </source>
</evidence>
<evidence type="ECO:0000313" key="5">
    <source>
        <dbReference type="EMBL" id="KGM09687.1"/>
    </source>
</evidence>
<dbReference type="InterPro" id="IPR036188">
    <property type="entry name" value="FAD/NAD-bd_sf"/>
</dbReference>
<accession>A0A0A0BPX0</accession>
<comment type="caution">
    <text evidence="5">The sequence shown here is derived from an EMBL/GenBank/DDBJ whole genome shotgun (WGS) entry which is preliminary data.</text>
</comment>
<reference evidence="5 6" key="1">
    <citation type="submission" date="2013-08" db="EMBL/GenBank/DDBJ databases">
        <title>Genome sequencing of Cellulomonas carbonis T26.</title>
        <authorList>
            <person name="Chen F."/>
            <person name="Li Y."/>
            <person name="Wang G."/>
        </authorList>
    </citation>
    <scope>NUCLEOTIDE SEQUENCE [LARGE SCALE GENOMIC DNA]</scope>
    <source>
        <strain evidence="5 6">T26</strain>
    </source>
</reference>
<comment type="function">
    <text evidence="1">Probable oxidoreductase that may play a role as regulator of mitochondrial function.</text>
</comment>
<dbReference type="Gene3D" id="3.50.50.60">
    <property type="entry name" value="FAD/NAD(P)-binding domain"/>
    <property type="match status" value="1"/>
</dbReference>
<comment type="subunit">
    <text evidence="2">Interacts with COX5B; this interaction may contribute to localize PYROXD2 to the inner face of the inner mitochondrial membrane.</text>
</comment>
<evidence type="ECO:0000256" key="1">
    <source>
        <dbReference type="ARBA" id="ARBA00037217"/>
    </source>
</evidence>
<dbReference type="SUPFAM" id="SSF51905">
    <property type="entry name" value="FAD/NAD(P)-binding domain"/>
    <property type="match status" value="1"/>
</dbReference>
<protein>
    <recommendedName>
        <fullName evidence="3">Pyridine nucleotide-disulfide oxidoreductase domain-containing protein 2</fullName>
    </recommendedName>
</protein>